<evidence type="ECO:0000256" key="1">
    <source>
        <dbReference type="SAM" id="MobiDB-lite"/>
    </source>
</evidence>
<organism evidence="2 3">
    <name type="scientific">Steinernema carpocapsae</name>
    <name type="common">Entomopathogenic nematode</name>
    <dbReference type="NCBI Taxonomy" id="34508"/>
    <lineage>
        <taxon>Eukaryota</taxon>
        <taxon>Metazoa</taxon>
        <taxon>Ecdysozoa</taxon>
        <taxon>Nematoda</taxon>
        <taxon>Chromadorea</taxon>
        <taxon>Rhabditida</taxon>
        <taxon>Tylenchina</taxon>
        <taxon>Panagrolaimomorpha</taxon>
        <taxon>Strongyloidoidea</taxon>
        <taxon>Steinernematidae</taxon>
        <taxon>Steinernema</taxon>
    </lineage>
</organism>
<evidence type="ECO:0000313" key="3">
    <source>
        <dbReference type="Proteomes" id="UP000298663"/>
    </source>
</evidence>
<comment type="caution">
    <text evidence="2">The sequence shown here is derived from an EMBL/GenBank/DDBJ whole genome shotgun (WGS) entry which is preliminary data.</text>
</comment>
<proteinExistence type="predicted"/>
<feature type="region of interest" description="Disordered" evidence="1">
    <location>
        <begin position="1"/>
        <end position="33"/>
    </location>
</feature>
<reference evidence="2 3" key="1">
    <citation type="journal article" date="2015" name="Genome Biol.">
        <title>Comparative genomics of Steinernema reveals deeply conserved gene regulatory networks.</title>
        <authorList>
            <person name="Dillman A.R."/>
            <person name="Macchietto M."/>
            <person name="Porter C.F."/>
            <person name="Rogers A."/>
            <person name="Williams B."/>
            <person name="Antoshechkin I."/>
            <person name="Lee M.M."/>
            <person name="Goodwin Z."/>
            <person name="Lu X."/>
            <person name="Lewis E.E."/>
            <person name="Goodrich-Blair H."/>
            <person name="Stock S.P."/>
            <person name="Adams B.J."/>
            <person name="Sternberg P.W."/>
            <person name="Mortazavi A."/>
        </authorList>
    </citation>
    <scope>NUCLEOTIDE SEQUENCE [LARGE SCALE GENOMIC DNA]</scope>
    <source>
        <strain evidence="2 3">ALL</strain>
    </source>
</reference>
<dbReference type="AlphaFoldDB" id="A0A4U5P0V8"/>
<dbReference type="EMBL" id="AZBU02000003">
    <property type="protein sequence ID" value="TKR89599.1"/>
    <property type="molecule type" value="Genomic_DNA"/>
</dbReference>
<reference evidence="2 3" key="2">
    <citation type="journal article" date="2019" name="G3 (Bethesda)">
        <title>Hybrid Assembly of the Genome of the Entomopathogenic Nematode Steinernema carpocapsae Identifies the X-Chromosome.</title>
        <authorList>
            <person name="Serra L."/>
            <person name="Macchietto M."/>
            <person name="Macias-Munoz A."/>
            <person name="McGill C.J."/>
            <person name="Rodriguez I.M."/>
            <person name="Rodriguez B."/>
            <person name="Murad R."/>
            <person name="Mortazavi A."/>
        </authorList>
    </citation>
    <scope>NUCLEOTIDE SEQUENCE [LARGE SCALE GENOMIC DNA]</scope>
    <source>
        <strain evidence="2 3">ALL</strain>
    </source>
</reference>
<keyword evidence="3" id="KW-1185">Reference proteome</keyword>
<feature type="region of interest" description="Disordered" evidence="1">
    <location>
        <begin position="69"/>
        <end position="98"/>
    </location>
</feature>
<accession>A0A4U5P0V8</accession>
<dbReference type="Proteomes" id="UP000298663">
    <property type="component" value="Unassembled WGS sequence"/>
</dbReference>
<evidence type="ECO:0000313" key="2">
    <source>
        <dbReference type="EMBL" id="TKR89599.1"/>
    </source>
</evidence>
<sequence>MKLSIIDAAIQKPPDDNDKNRLRNPQTAQKSSYRARVAEVVAELCKVALKSSATALSIQMVSPEGVQTRVDGRGLATGDKPRRQRHEPVAVAHKITKS</sequence>
<protein>
    <submittedName>
        <fullName evidence="2">Uncharacterized protein</fullName>
    </submittedName>
</protein>
<feature type="compositionally biased region" description="Polar residues" evidence="1">
    <location>
        <begin position="23"/>
        <end position="32"/>
    </location>
</feature>
<name>A0A4U5P0V8_STECR</name>
<gene>
    <name evidence="2" type="ORF">L596_013676</name>
</gene>